<keyword evidence="10" id="KW-1035">Host cytoplasm</keyword>
<keyword evidence="5 10" id="KW-0694">RNA-binding</keyword>
<comment type="domain">
    <text evidence="10">The Cys-rich region may bind 2 zinc ions. This region is involved in binding to KAT5.</text>
</comment>
<comment type="subcellular location">
    <subcellularLocation>
        <location evidence="10">Host nucleus</location>
        <location evidence="10">Host nucleolus</location>
    </subcellularLocation>
    <subcellularLocation>
        <location evidence="10">Host cytoplasm</location>
    </subcellularLocation>
    <subcellularLocation>
        <location evidence="10">Secreted</location>
    </subcellularLocation>
    <text evidence="10">Probably localizes to both nuclear and nucleolar compartments. Nuclear localization is mediated through the interaction of the nuclear localization signal with importin KPNB1. Secretion occurs through a Golgi-independent pathway. Tat is released from infected cells to the extracellular space where it remains associated to the cell membrane, or is secreted into the cerebrospinal fluid and sera. Extracellular Tat can be endocytosed by surrounding uninfected cells via binding to several receptors depending on the cell type.</text>
</comment>
<sequence>MEPVDPNLEPWQHPGSQPPTPCNTCYCKACCYHCVRCFTTKGLGISYGRKKRGKRRTAAESCDDHQGSIPKQPLSQQRGNEDRPKKKKKALETTAEPDRSDWPTDFSHSSGRISGAYSSSATTD</sequence>
<reference evidence="13" key="1">
    <citation type="journal article" date="2012" name="PLoS ONE">
        <title>New strain of simian immunodeficiency virus identified in wild-born chimpanzees from central Africa.</title>
        <authorList>
            <person name="Souquiere S."/>
            <person name="Makuwa M."/>
            <person name="Salle B."/>
            <person name="Kazanji M."/>
        </authorList>
    </citation>
    <scope>NUCLEOTIDE SEQUENCE</scope>
    <source>
        <strain evidence="13">SIVcpzGab4</strain>
    </source>
</reference>
<feature type="binding site" evidence="10">
    <location>
        <position position="33"/>
    </location>
    <ligand>
        <name>Zn(2+)</name>
        <dbReference type="ChEBI" id="CHEBI:29105"/>
        <label>1</label>
    </ligand>
</feature>
<dbReference type="GO" id="GO:0050434">
    <property type="term" value="P:positive regulation of viral transcription"/>
    <property type="evidence" value="ECO:0007669"/>
    <property type="project" value="UniProtKB-UniRule"/>
</dbReference>
<dbReference type="GO" id="GO:0005576">
    <property type="term" value="C:extracellular region"/>
    <property type="evidence" value="ECO:0007669"/>
    <property type="project" value="UniProtKB-SubCell"/>
</dbReference>
<dbReference type="GO" id="GO:0042805">
    <property type="term" value="F:actinin binding"/>
    <property type="evidence" value="ECO:0007669"/>
    <property type="project" value="UniProtKB-UniRule"/>
</dbReference>
<feature type="region of interest" description="Transactivation" evidence="10">
    <location>
        <begin position="1"/>
        <end position="48"/>
    </location>
</feature>
<dbReference type="GO" id="GO:0046872">
    <property type="term" value="F:metal ion binding"/>
    <property type="evidence" value="ECO:0007669"/>
    <property type="project" value="UniProtKB-UniRule"/>
</dbReference>
<evidence type="ECO:0000256" key="2">
    <source>
        <dbReference type="ARBA" id="ARBA00022376"/>
    </source>
</evidence>
<keyword evidence="4 10" id="KW-0945">Host-virus interaction</keyword>
<comment type="similarity">
    <text evidence="1 10 11">Belongs to the lentiviruses Tat family.</text>
</comment>
<keyword evidence="10" id="KW-0832">Ubl conjugation</keyword>
<name>G8Z0N2_SIV</name>
<keyword evidence="10" id="KW-0922">Interferon antiviral system evasion</keyword>
<dbReference type="GO" id="GO:0030332">
    <property type="term" value="F:cyclin binding"/>
    <property type="evidence" value="ECO:0007669"/>
    <property type="project" value="UniProtKB-UniRule"/>
</dbReference>
<keyword evidence="3 10" id="KW-1048">Host nucleus</keyword>
<keyword evidence="10" id="KW-0899">Viral immunoevasion</keyword>
<keyword evidence="10" id="KW-1126">Modulation of host PP1 activity by virus</keyword>
<proteinExistence type="inferred from homology"/>
<dbReference type="GO" id="GO:0039525">
    <property type="term" value="P:symbiont-mediated perturbation of host chromatin organization"/>
    <property type="evidence" value="ECO:0007669"/>
    <property type="project" value="UniProtKB-UniRule"/>
</dbReference>
<feature type="modified residue" description="N6-acetyllysine; by host PCAF" evidence="10">
    <location>
        <position position="28"/>
    </location>
</feature>
<dbReference type="PRINTS" id="PR00055">
    <property type="entry name" value="HIVTATDOMAIN"/>
</dbReference>
<keyword evidence="10" id="KW-1122">Modulation of host chromatin by virus</keyword>
<evidence type="ECO:0000256" key="12">
    <source>
        <dbReference type="SAM" id="MobiDB-lite"/>
    </source>
</evidence>
<dbReference type="GO" id="GO:0030430">
    <property type="term" value="C:host cell cytoplasm"/>
    <property type="evidence" value="ECO:0007669"/>
    <property type="project" value="UniProtKB-SubCell"/>
</dbReference>
<keyword evidence="10" id="KW-0053">Apoptosis</keyword>
<dbReference type="GO" id="GO:0039606">
    <property type="term" value="P:symbiont-mediated suppression of host translation initiation"/>
    <property type="evidence" value="ECO:0007669"/>
    <property type="project" value="UniProtKB-KW"/>
</dbReference>
<feature type="compositionally biased region" description="Low complexity" evidence="12">
    <location>
        <begin position="107"/>
        <end position="124"/>
    </location>
</feature>
<feature type="modified residue" description="N6-acetyllysine; by host EP300 and GCN5L2" evidence="10">
    <location>
        <position position="50"/>
    </location>
</feature>
<feature type="binding site" evidence="10">
    <location>
        <position position="30"/>
    </location>
    <ligand>
        <name>Zn(2+)</name>
        <dbReference type="ChEBI" id="CHEBI:29105"/>
        <label>2</label>
    </ligand>
</feature>
<keyword evidence="10" id="KW-1090">Inhibition of host innate immune response by virus</keyword>
<keyword evidence="8 10" id="KW-0804">Transcription</keyword>
<keyword evidence="10" id="KW-1114">Inhibition of host interferon signaling pathway by virus</keyword>
<organismHost>
    <name type="scientific">Pan troglodytes</name>
    <name type="common">Chimpanzee</name>
    <dbReference type="NCBI Taxonomy" id="9598"/>
</organismHost>
<evidence type="ECO:0000256" key="8">
    <source>
        <dbReference type="ARBA" id="ARBA00023163"/>
    </source>
</evidence>
<feature type="binding site" evidence="10">
    <location>
        <position position="34"/>
    </location>
    <ligand>
        <name>Zn(2+)</name>
        <dbReference type="ChEBI" id="CHEBI:29105"/>
        <label>1</label>
    </ligand>
</feature>
<comment type="domain">
    <text evidence="10">The Arg-rich RNA-binding region binds the TAR RNA. This region also mediates the nuclear localization through direct binding to KPNB1 and is involved in Tat's transfer across cell membranes (protein transduction). The same region is required for the interaction with EP300, PCAF, EIF2AK2 and KDR.</text>
</comment>
<dbReference type="GO" id="GO:0044196">
    <property type="term" value="C:host cell nucleolus"/>
    <property type="evidence" value="ECO:0007669"/>
    <property type="project" value="UniProtKB-SubCell"/>
</dbReference>
<comment type="PTM">
    <text evidence="10">Phosphorylated by EIF2AK2 on serine and threonine residues adjacent to the basic region important for TAR RNA binding and function. Phosphorylation of Tat by EIF2AK2 is dependent on the prior activation of EIF2AK2 by dsRNA.</text>
</comment>
<keyword evidence="10" id="KW-0862">Zinc</keyword>
<keyword evidence="10" id="KW-0597">Phosphoprotein</keyword>
<evidence type="ECO:0000256" key="7">
    <source>
        <dbReference type="ARBA" id="ARBA00023159"/>
    </source>
</evidence>
<dbReference type="GO" id="GO:0004865">
    <property type="term" value="F:protein serine/threonine phosphatase inhibitor activity"/>
    <property type="evidence" value="ECO:0007669"/>
    <property type="project" value="UniProtKB-KW"/>
</dbReference>
<feature type="region of interest" description="Interaction with the host capping enzyme RNGTT" evidence="10">
    <location>
        <begin position="49"/>
        <end position="86"/>
    </location>
</feature>
<comment type="miscellaneous">
    <text evidence="10">HIV-1 lineages are divided in three main groups, M (for Major), O (for Outlier), and N (for New, or Non-M, Non-O). The vast majority of strains found worldwide belong to the group M. Group O seems to be endemic to and largely confined to Cameroon and neighboring countries in West Central Africa, where these viruses represent a small minority of HIV-1 strains. The group N is represented by a limited number of isolates from Cameroonian persons. The group M is further subdivided in 9 clades or subtypes (A to D, F to H, J and K).</text>
</comment>
<keyword evidence="7 10" id="KW-0010">Activator</keyword>
<dbReference type="GO" id="GO:0039502">
    <property type="term" value="P:symbiont-mediated suppression of host type I interferon-mediated signaling pathway"/>
    <property type="evidence" value="ECO:0007669"/>
    <property type="project" value="UniProtKB-UniRule"/>
</dbReference>
<feature type="modified residue" description="N6-acetyllysine; by host EP300 and GCN5L2" evidence="10">
    <location>
        <position position="51"/>
    </location>
</feature>
<dbReference type="GO" id="GO:0019904">
    <property type="term" value="F:protein domain specific binding"/>
    <property type="evidence" value="ECO:0007669"/>
    <property type="project" value="UniProtKB-UniRule"/>
</dbReference>
<feature type="region of interest" description="Cysteine-rich" evidence="10">
    <location>
        <begin position="22"/>
        <end position="37"/>
    </location>
</feature>
<feature type="modified residue" description="Asymmetric dimethylarginine; by host PRMT6" evidence="10">
    <location>
        <position position="52"/>
    </location>
</feature>
<organism evidence="13">
    <name type="scientific">Simian immunodeficiency virus</name>
    <name type="common">SIV</name>
    <dbReference type="NCBI Taxonomy" id="11723"/>
    <lineage>
        <taxon>Viruses</taxon>
        <taxon>Riboviria</taxon>
        <taxon>Pararnavirae</taxon>
        <taxon>Artverviricota</taxon>
        <taxon>Revtraviricetes</taxon>
        <taxon>Ortervirales</taxon>
        <taxon>Retroviridae</taxon>
        <taxon>Orthoretrovirinae</taxon>
        <taxon>Lentivirus</taxon>
        <taxon>Lentivirus simimdef</taxon>
    </lineage>
</organism>
<feature type="cross-link" description="Glycyl lysine isopeptide (Lys-Gly) (interchain with G-Cter in ubiquitin)" evidence="10">
    <location>
        <position position="71"/>
    </location>
</feature>
<protein>
    <recommendedName>
        <fullName evidence="2 10">Protein Tat</fullName>
    </recommendedName>
    <alternativeName>
        <fullName evidence="9 10">Transactivating regulatory protein</fullName>
    </alternativeName>
</protein>
<feature type="binding site" evidence="10">
    <location>
        <position position="27"/>
    </location>
    <ligand>
        <name>Zn(2+)</name>
        <dbReference type="ChEBI" id="CHEBI:29105"/>
        <label>2</label>
    </ligand>
</feature>
<keyword evidence="10" id="KW-0007">Acetylation</keyword>
<feature type="site" description="Essential for Tat translocation through the endosomal membrane" evidence="10">
    <location>
        <position position="11"/>
    </location>
</feature>
<dbReference type="Pfam" id="PF00539">
    <property type="entry name" value="Tat"/>
    <property type="match status" value="1"/>
</dbReference>
<dbReference type="EMBL" id="GQ217539">
    <property type="protein sequence ID" value="ADE61221.1"/>
    <property type="molecule type" value="Genomic_RNA"/>
</dbReference>
<keyword evidence="10" id="KW-1017">Isopeptide bond</keyword>
<feature type="binding site" evidence="10">
    <location>
        <position position="37"/>
    </location>
    <ligand>
        <name>Zn(2+)</name>
        <dbReference type="ChEBI" id="CHEBI:29105"/>
        <label>1</label>
    </ligand>
</feature>
<comment type="PTM">
    <text evidence="10">Acetylation by EP300, CREBBP, GCN5L2/GCN5 and PCAF regulates the transactivation activity of Tat. EP300-mediated acetylation of Lys-50 promotes dissociation of Tat from the TAR RNA through the competitive binding to PCAF's bromodomain. In addition, the non-acetylated Tat's N-terminus can also interact with PCAF. PCAF-mediated acetylation of Lys-28 enhances Tat's binding to CCNT1. Lys-50 is deacetylated by SIRT1.</text>
</comment>
<dbReference type="InterPro" id="IPR001831">
    <property type="entry name" value="IV_Tat"/>
</dbReference>
<keyword evidence="10" id="KW-0964">Secreted</keyword>
<dbReference type="InterPro" id="IPR036963">
    <property type="entry name" value="Tat_dom_sf"/>
</dbReference>
<evidence type="ECO:0000256" key="1">
    <source>
        <dbReference type="ARBA" id="ARBA00009398"/>
    </source>
</evidence>
<dbReference type="GO" id="GO:0006351">
    <property type="term" value="P:DNA-templated transcription"/>
    <property type="evidence" value="ECO:0007669"/>
    <property type="project" value="UniProtKB-UniRule"/>
</dbReference>
<organismHost>
    <name type="scientific">Cercopithecidae</name>
    <name type="common">Old World monkeys</name>
    <dbReference type="NCBI Taxonomy" id="9527"/>
</organismHost>
<comment type="subunit">
    <text evidence="10">Interacts with host CCNT1. Associates with the P-TEFb complex composed at least of Tat, P-TEFb (CDK9 and CCNT1), TAR RNA, RNA Pol II. Recruits the HATs CREBBP, TAF1/TFIID, EP300, PCAF and GCN5L2. Interacts with host KAT5/Tip60; this interaction targets the latter to degradation. Interacts with the host deacetylase SIRT1. Interacts with host capping enzyme RNGTT; this interaction stimulates RNGTT. Binds to host KDR, and to the host integrins ITGAV/ITGB3 and ITGA5/ITGB1. Interacts with host KPNB1/importin beta-1 without previous binding to KPNA1/importin alpha-1. Interacts with EIF2AK2. Interacts with host nucleosome assembly protein NAP1L1; this interaction may be required for the transport of Tat within the nucleus, since the two proteins interact at the nuclear rim. Interacts with host C1QBP/SF2P32; this interaction involves lysine-acetylated Tat. Interacts with the host chemokine receptors CCR2, CCR3 and CXCR4. Interacts with host DPP4/CD26; this interaction may trigger an anti-proliferative effect. Interacts with host LDLR. Interacts with the host extracellular matrix metalloproteinase MMP1. Interacts with host PRMT6; this interaction mediates Tat's methylation. Interacts with, and is ubiquitinated by MDM2/Hdm2. Interacts with host PSMC3 and HTATIP2. Interacts with STAB1; this interaction may overcome SATB1-mediated repression of IL2 and IL2RA (interleukin) in T cells by binding to the same domain than HDAC1. Interacts (when acetylated) with human CDK13, thereby increasing HIV-1 mRNA splicing and promoting the production of the doubly spliced HIV-1 protein Nef.Interacts with host TBP; this interaction modulates the activity of transcriptional pre-initiation complex. Interacts with host RELA.</text>
</comment>
<keyword evidence="10" id="KW-0488">Methylation</keyword>
<keyword evidence="10" id="KW-0479">Metal-binding</keyword>
<dbReference type="GO" id="GO:0032968">
    <property type="term" value="P:positive regulation of transcription elongation by RNA polymerase II"/>
    <property type="evidence" value="ECO:0007669"/>
    <property type="project" value="UniProtKB-UniRule"/>
</dbReference>
<evidence type="ECO:0000256" key="9">
    <source>
        <dbReference type="ARBA" id="ARBA00032765"/>
    </source>
</evidence>
<comment type="function">
    <text evidence="10">Extracellular circulating Tat can be endocytosed by surrounding uninfected cells via the binding to several surface receptors such as CD26, CXCR4, heparan sulfate proteoglycans (HSPG) or LDLR. Neurons are rarely infected, but they internalize Tat via their LDLR. Through its interaction with nuclear HATs, Tat is potentially able to control the acetylation-dependent cellular gene expression. Modulates the expression of many cellular genes involved in cell survival, proliferation or in coding for cytokines or cytokine receptors. Tat plays a role in T-cell and neurons apoptosis. Tat induced neurotoxicity and apoptosis probably contribute to neuroAIDS. Circulating Tat also acts as a chemokine-like and/or growth factor-like molecule that binds to specific receptors on the surface of the cells, affecting many cellular pathways. In the vascular system, Tat binds to ITGAV/ITGB3 and ITGA5/ITGB1 integrins dimers at the surface of endothelial cells and competes with bFGF for heparin-binding sites, leading to an excess of soluble bFGF.</text>
</comment>
<dbReference type="HAMAP" id="MF_04079">
    <property type="entry name" value="HIV_TAT"/>
    <property type="match status" value="1"/>
</dbReference>
<dbReference type="GO" id="GO:1990970">
    <property type="term" value="F:trans-activation response element binding"/>
    <property type="evidence" value="ECO:0007669"/>
    <property type="project" value="UniProtKB-UniRule"/>
</dbReference>
<feature type="binding site" evidence="10">
    <location>
        <position position="25"/>
    </location>
    <ligand>
        <name>Zn(2+)</name>
        <dbReference type="ChEBI" id="CHEBI:29105"/>
        <label>2</label>
    </ligand>
</feature>
<feature type="short sequence motif" description="Nuclear localization signal, RNA-binding (TAR), and protein transduction" evidence="10">
    <location>
        <begin position="49"/>
        <end position="57"/>
    </location>
</feature>
<evidence type="ECO:0000256" key="5">
    <source>
        <dbReference type="ARBA" id="ARBA00022884"/>
    </source>
</evidence>
<evidence type="ECO:0000256" key="11">
    <source>
        <dbReference type="RuleBase" id="RU003311"/>
    </source>
</evidence>
<accession>G8Z0N2</accession>
<comment type="PTM">
    <text evidence="10">Asymmetrical arginine methylation by host PRMT6 seems to diminish the transactivation capacity of Tat and affects the interaction with host CCNT1.</text>
</comment>
<comment type="PTM">
    <text evidence="10">Polyubiquitination by host MDM2 does not target Tat to degradation, but activates its transactivation function and fosters interaction with CCNT1 and TAR RNA.</text>
</comment>
<comment type="function">
    <text evidence="10">Transcriptional activator that increases RNA Pol II processivity, thereby increasing the level of full-length viral transcripts. Recognizes a hairpin structure at the 5'-LTR of the nascent viral mRNAs referred to as the transactivation responsive RNA element (TAR) and recruits the cyclin T1-CDK9 complex (P-TEFb complex) that will in turn hyperphosphorylate the RNA polymerase II to allow efficient elongation. The CDK9 component of P-TEFb and other Tat-activated kinases hyperphosphorylate the C-terminus of RNA Pol II that becomes stabilized and much more processive. Other factors such as HTATSF1/Tat-SF1, SUPT5H/SPT5, and HTATIP2 are also important for Tat's function. Besides its effect on RNA Pol II processivity, Tat induces chromatin remodeling of proviral genes by recruiting the histone acetyltransferases (HATs) CREBBP, EP300 and PCAF to the chromatin. This also contributes to the increase in proviral transcription rate, especially when the provirus integrates in transcriptionally silent region of the host genome. To ensure maximal activation of the LTR, Tat mediates nuclear translocation of NF-kappa-B by interacting with host RELA. Through its interaction with host TBP, Tat may also modulate transcription initiation. Tat can reactivate a latently infected cell by penetrating in it and transactivating its LTR promoter. In the cytoplasm, Tat is thought to act as a translational activator of HIV-1 mRNAs.</text>
</comment>
<dbReference type="Gene3D" id="4.10.20.10">
    <property type="entry name" value="Tat domain"/>
    <property type="match status" value="1"/>
</dbReference>
<comment type="domain">
    <text evidence="10">The cell attachment site mediates the interaction with ITGAV/ITGB3 and ITGA5/ITGB1 integrins, leading to vascular cell migration and invasion. This interaction also provides endothelial cells with the adhesion signal they require to grow in response to mitogens.</text>
</comment>
<feature type="region of interest" description="Interaction with human CREBBP" evidence="10">
    <location>
        <begin position="1"/>
        <end position="24"/>
    </location>
</feature>
<dbReference type="GO" id="GO:0052170">
    <property type="term" value="P:symbiont-mediated suppression of host innate immune response"/>
    <property type="evidence" value="ECO:0007669"/>
    <property type="project" value="UniProtKB-KW"/>
</dbReference>
<dbReference type="GO" id="GO:0001070">
    <property type="term" value="F:RNA-binding transcription regulator activity"/>
    <property type="evidence" value="ECO:0007669"/>
    <property type="project" value="UniProtKB-UniRule"/>
</dbReference>
<keyword evidence="6 10" id="KW-0805">Transcription regulation</keyword>
<comment type="caution">
    <text evidence="10">Lacks conserved residue(s) required for the propagation of feature annotation.</text>
</comment>
<feature type="binding site" evidence="10">
    <location>
        <position position="22"/>
    </location>
    <ligand>
        <name>Zn(2+)</name>
        <dbReference type="ChEBI" id="CHEBI:29105"/>
        <label>1</label>
    </ligand>
</feature>
<evidence type="ECO:0000313" key="13">
    <source>
        <dbReference type="EMBL" id="ADE61221.1"/>
    </source>
</evidence>
<evidence type="ECO:0000256" key="4">
    <source>
        <dbReference type="ARBA" id="ARBA00022581"/>
    </source>
</evidence>
<evidence type="ECO:0000256" key="6">
    <source>
        <dbReference type="ARBA" id="ARBA00023015"/>
    </source>
</evidence>
<evidence type="ECO:0000256" key="10">
    <source>
        <dbReference type="HAMAP-Rule" id="MF_04079"/>
    </source>
</evidence>
<comment type="domain">
    <text evidence="10">The transactivation domain mediates the interaction with CCNT1, GCN5L2, and MDM2.</text>
</comment>
<feature type="region of interest" description="Core" evidence="10">
    <location>
        <begin position="38"/>
        <end position="48"/>
    </location>
</feature>
<gene>
    <name evidence="10 13" type="primary">tat</name>
</gene>
<feature type="region of interest" description="Disordered" evidence="12">
    <location>
        <begin position="48"/>
        <end position="124"/>
    </location>
</feature>
<evidence type="ECO:0000256" key="3">
    <source>
        <dbReference type="ARBA" id="ARBA00022562"/>
    </source>
</evidence>